<reference evidence="1 2" key="1">
    <citation type="submission" date="2018-05" db="EMBL/GenBank/DDBJ databases">
        <title>Streptomyces venezuelae.</title>
        <authorList>
            <person name="Kim W."/>
            <person name="Lee N."/>
            <person name="Cho B.-K."/>
        </authorList>
    </citation>
    <scope>NUCLEOTIDE SEQUENCE [LARGE SCALE GENOMIC DNA]</scope>
    <source>
        <strain evidence="1 2">ATCC 14584</strain>
    </source>
</reference>
<evidence type="ECO:0000313" key="2">
    <source>
        <dbReference type="Proteomes" id="UP000322927"/>
    </source>
</evidence>
<dbReference type="EMBL" id="CP029192">
    <property type="protein sequence ID" value="QES34555.1"/>
    <property type="molecule type" value="Genomic_DNA"/>
</dbReference>
<gene>
    <name evidence="1" type="ORF">DEJ48_15145</name>
</gene>
<protein>
    <submittedName>
        <fullName evidence="1">Uncharacterized protein</fullName>
    </submittedName>
</protein>
<proteinExistence type="predicted"/>
<evidence type="ECO:0000313" key="1">
    <source>
        <dbReference type="EMBL" id="QES34555.1"/>
    </source>
</evidence>
<name>A0A5P2BVN9_STRVZ</name>
<dbReference type="RefSeq" id="WP_150216625.1">
    <property type="nucleotide sequence ID" value="NZ_CP029192.1"/>
</dbReference>
<accession>A0A5P2BVN9</accession>
<dbReference type="OrthoDB" id="3454650at2"/>
<dbReference type="AlphaFoldDB" id="A0A5P2BVN9"/>
<sequence length="405" mass="43270">MRNAAAAVAVLAFLAVGCGTHQSGGDADGRTGKPRAAGLSWAYERIDERDGELIDGAARAPDDIWALGGDDVGDGRLTRGHLLHFDGKKWAREPMPVDGDPHLSRLDSLGSAGIRLSTVDKSGAEEKRRYALWDGARWTPLGGATAAEGLSGDAPRGQLTDVEVITQEDVWVLQGDGGVTHWDGSRWTVTPMPAKVVALAGSASDDVWAVGSRTEGPGIGGRGGEVRQPAAMHYDGKNWSLTRTPTYRFPDPVPPGPYAEFTGIDVASKTHVRAHGGHSYKGYDGEEVRDPESEAVELSWDGTRWKDSAPLPGACAHRNPVARDGDRGFFMNGNWHLTTDGTCTKIKKRRLPEGQGARPESEQQLWLKKIVAVPGTDKVLGFGAVDVLQSGAAPHRAVVVSLRRS</sequence>
<dbReference type="PROSITE" id="PS51257">
    <property type="entry name" value="PROKAR_LIPOPROTEIN"/>
    <property type="match status" value="1"/>
</dbReference>
<dbReference type="Proteomes" id="UP000322927">
    <property type="component" value="Chromosome"/>
</dbReference>
<organism evidence="1 2">
    <name type="scientific">Streptomyces venezuelae</name>
    <dbReference type="NCBI Taxonomy" id="54571"/>
    <lineage>
        <taxon>Bacteria</taxon>
        <taxon>Bacillati</taxon>
        <taxon>Actinomycetota</taxon>
        <taxon>Actinomycetes</taxon>
        <taxon>Kitasatosporales</taxon>
        <taxon>Streptomycetaceae</taxon>
        <taxon>Streptomyces</taxon>
    </lineage>
</organism>